<gene>
    <name evidence="1" type="ORF">NCTC7688_00635</name>
</gene>
<accession>A0A380HLC3</accession>
<keyword evidence="1" id="KW-0449">Lipoprotein</keyword>
<evidence type="ECO:0000313" key="1">
    <source>
        <dbReference type="EMBL" id="SUM82139.1"/>
    </source>
</evidence>
<dbReference type="Pfam" id="PF14729">
    <property type="entry name" value="DUF4467"/>
    <property type="match status" value="1"/>
</dbReference>
<protein>
    <submittedName>
        <fullName evidence="1">Putative lipoprotein</fullName>
    </submittedName>
</protein>
<evidence type="ECO:0000313" key="2">
    <source>
        <dbReference type="Proteomes" id="UP000254707"/>
    </source>
</evidence>
<dbReference type="InterPro" id="IPR028075">
    <property type="entry name" value="DUF4467"/>
</dbReference>
<organism evidence="1 2">
    <name type="scientific">Staphylococcus saprophyticus</name>
    <dbReference type="NCBI Taxonomy" id="29385"/>
    <lineage>
        <taxon>Bacteria</taxon>
        <taxon>Bacillati</taxon>
        <taxon>Bacillota</taxon>
        <taxon>Bacilli</taxon>
        <taxon>Bacillales</taxon>
        <taxon>Staphylococcaceae</taxon>
        <taxon>Staphylococcus</taxon>
    </lineage>
</organism>
<dbReference type="AlphaFoldDB" id="A0A380HLC3"/>
<dbReference type="EMBL" id="UHED01000001">
    <property type="protein sequence ID" value="SUM82139.1"/>
    <property type="molecule type" value="Genomic_DNA"/>
</dbReference>
<sequence length="122" mass="14412">MKKIITLIVISTLMIAGCSSGKYADKIDKAVNKQQHYQKKLAEQHKGDIERKFDKKDANIYVYEKGKFVIIAYKPIKNDEEIHYYAYEYKDGKTTFKKDFNSKGYIQKHDPDYKEENMDLDE</sequence>
<dbReference type="RefSeq" id="WP_037537751.1">
    <property type="nucleotide sequence ID" value="NZ_CAXOKG010000002.1"/>
</dbReference>
<name>A0A380HLC3_STASA</name>
<dbReference type="Proteomes" id="UP000254707">
    <property type="component" value="Unassembled WGS sequence"/>
</dbReference>
<reference evidence="1 2" key="1">
    <citation type="submission" date="2018-06" db="EMBL/GenBank/DDBJ databases">
        <authorList>
            <consortium name="Pathogen Informatics"/>
            <person name="Doyle S."/>
        </authorList>
    </citation>
    <scope>NUCLEOTIDE SEQUENCE [LARGE SCALE GENOMIC DNA]</scope>
    <source>
        <strain evidence="1 2">NCTC7688</strain>
    </source>
</reference>
<dbReference type="PROSITE" id="PS51257">
    <property type="entry name" value="PROKAR_LIPOPROTEIN"/>
    <property type="match status" value="1"/>
</dbReference>
<dbReference type="Gene3D" id="3.10.450.560">
    <property type="match status" value="1"/>
</dbReference>
<proteinExistence type="predicted"/>